<reference evidence="2" key="1">
    <citation type="journal article" date="2016" name="Gigascience">
        <title>De novo construction of an expanded transcriptome assembly for the western tarnished plant bug, Lygus hesperus.</title>
        <authorList>
            <person name="Tassone E.E."/>
            <person name="Geib S.M."/>
            <person name="Hall B."/>
            <person name="Fabrick J.A."/>
            <person name="Brent C.S."/>
            <person name="Hull J.J."/>
        </authorList>
    </citation>
    <scope>NUCLEOTIDE SEQUENCE</scope>
</reference>
<name>A0A146LF77_LYGHE</name>
<dbReference type="EMBL" id="GDHC01012987">
    <property type="protein sequence ID" value="JAQ05642.1"/>
    <property type="molecule type" value="Transcribed_RNA"/>
</dbReference>
<dbReference type="AlphaFoldDB" id="A0A146LF77"/>
<evidence type="ECO:0000313" key="2">
    <source>
        <dbReference type="EMBL" id="JAQ05642.1"/>
    </source>
</evidence>
<protein>
    <submittedName>
        <fullName evidence="2">Uncharacterized protein</fullName>
    </submittedName>
</protein>
<organism evidence="2">
    <name type="scientific">Lygus hesperus</name>
    <name type="common">Western plant bug</name>
    <dbReference type="NCBI Taxonomy" id="30085"/>
    <lineage>
        <taxon>Eukaryota</taxon>
        <taxon>Metazoa</taxon>
        <taxon>Ecdysozoa</taxon>
        <taxon>Arthropoda</taxon>
        <taxon>Hexapoda</taxon>
        <taxon>Insecta</taxon>
        <taxon>Pterygota</taxon>
        <taxon>Neoptera</taxon>
        <taxon>Paraneoptera</taxon>
        <taxon>Hemiptera</taxon>
        <taxon>Heteroptera</taxon>
        <taxon>Panheteroptera</taxon>
        <taxon>Cimicomorpha</taxon>
        <taxon>Miridae</taxon>
        <taxon>Mirini</taxon>
        <taxon>Lygus</taxon>
    </lineage>
</organism>
<sequence length="130" mass="14349">MLLQLALPLSLRTPPPSCIPWTAPAVLSTHSTASRALGCKVCETPLSIRVGRSLGARSRFDPTLCSIRPDRVWLSRWVSRTWRSGLVSPSNVFSPNPEGYTTWRAVLRATIRVNSTSESKTLSAARYNQP</sequence>
<gene>
    <name evidence="1" type="ORF">g.31131</name>
    <name evidence="2" type="ORF">g.31135</name>
</gene>
<accession>A0A146LF77</accession>
<proteinExistence type="predicted"/>
<evidence type="ECO:0000313" key="1">
    <source>
        <dbReference type="EMBL" id="JAP99812.1"/>
    </source>
</evidence>
<dbReference type="EMBL" id="GDHC01018816">
    <property type="protein sequence ID" value="JAP99812.1"/>
    <property type="molecule type" value="Transcribed_RNA"/>
</dbReference>